<dbReference type="InterPro" id="IPR037066">
    <property type="entry name" value="Plug_dom_sf"/>
</dbReference>
<evidence type="ECO:0000256" key="9">
    <source>
        <dbReference type="ARBA" id="ARBA00023237"/>
    </source>
</evidence>
<evidence type="ECO:0000256" key="1">
    <source>
        <dbReference type="ARBA" id="ARBA00004571"/>
    </source>
</evidence>
<evidence type="ECO:0000256" key="2">
    <source>
        <dbReference type="ARBA" id="ARBA00022448"/>
    </source>
</evidence>
<evidence type="ECO:0000259" key="12">
    <source>
        <dbReference type="SMART" id="SM00965"/>
    </source>
</evidence>
<evidence type="ECO:0000256" key="7">
    <source>
        <dbReference type="ARBA" id="ARBA00023077"/>
    </source>
</evidence>
<dbReference type="Pfam" id="PF00593">
    <property type="entry name" value="TonB_dep_Rec_b-barrel"/>
    <property type="match status" value="1"/>
</dbReference>
<evidence type="ECO:0000256" key="8">
    <source>
        <dbReference type="ARBA" id="ARBA00023136"/>
    </source>
</evidence>
<evidence type="ECO:0000256" key="6">
    <source>
        <dbReference type="ARBA" id="ARBA00023004"/>
    </source>
</evidence>
<dbReference type="InterPro" id="IPR036942">
    <property type="entry name" value="Beta-barrel_TonB_sf"/>
</dbReference>
<evidence type="ECO:0000313" key="14">
    <source>
        <dbReference type="Proteomes" id="UP000238304"/>
    </source>
</evidence>
<dbReference type="SUPFAM" id="SSF56935">
    <property type="entry name" value="Porins"/>
    <property type="match status" value="1"/>
</dbReference>
<dbReference type="InterPro" id="IPR023997">
    <property type="entry name" value="TonB-dep_OMP_SusC/RagA_CS"/>
</dbReference>
<evidence type="ECO:0000256" key="3">
    <source>
        <dbReference type="ARBA" id="ARBA00022452"/>
    </source>
</evidence>
<keyword evidence="6" id="KW-0408">Iron</keyword>
<evidence type="ECO:0000256" key="10">
    <source>
        <dbReference type="PROSITE-ProRule" id="PRU01360"/>
    </source>
</evidence>
<dbReference type="Gene3D" id="2.170.130.10">
    <property type="entry name" value="TonB-dependent receptor, plug domain"/>
    <property type="match status" value="1"/>
</dbReference>
<keyword evidence="5 10" id="KW-0812">Transmembrane</keyword>
<keyword evidence="4" id="KW-0406">Ion transport</keyword>
<dbReference type="Proteomes" id="UP000238304">
    <property type="component" value="Chromosome"/>
</dbReference>
<protein>
    <submittedName>
        <fullName evidence="13">SusC/RagA family protein</fullName>
    </submittedName>
</protein>
<evidence type="ECO:0000313" key="13">
    <source>
        <dbReference type="EMBL" id="AVM52199.1"/>
    </source>
</evidence>
<dbReference type="Gene3D" id="2.60.40.1120">
    <property type="entry name" value="Carboxypeptidase-like, regulatory domain"/>
    <property type="match status" value="1"/>
</dbReference>
<dbReference type="InterPro" id="IPR012910">
    <property type="entry name" value="Plug_dom"/>
</dbReference>
<dbReference type="PROSITE" id="PS52016">
    <property type="entry name" value="TONB_DEPENDENT_REC_3"/>
    <property type="match status" value="1"/>
</dbReference>
<dbReference type="EMBL" id="CP027231">
    <property type="protein sequence ID" value="AVM52199.1"/>
    <property type="molecule type" value="Genomic_DNA"/>
</dbReference>
<proteinExistence type="inferred from homology"/>
<gene>
    <name evidence="13" type="ORF">C4H11_03860</name>
</gene>
<keyword evidence="3 10" id="KW-1134">Transmembrane beta strand</keyword>
<evidence type="ECO:0000256" key="11">
    <source>
        <dbReference type="RuleBase" id="RU003357"/>
    </source>
</evidence>
<evidence type="ECO:0000256" key="5">
    <source>
        <dbReference type="ARBA" id="ARBA00022692"/>
    </source>
</evidence>
<comment type="similarity">
    <text evidence="10 11">Belongs to the TonB-dependent receptor family.</text>
</comment>
<dbReference type="InterPro" id="IPR000531">
    <property type="entry name" value="Beta-barrel_TonB"/>
</dbReference>
<dbReference type="RefSeq" id="WP_106040531.1">
    <property type="nucleotide sequence ID" value="NZ_CALHZC010000035.1"/>
</dbReference>
<accession>A0ABM6T640</accession>
<keyword evidence="4" id="KW-0410">Iron transport</keyword>
<keyword evidence="8 10" id="KW-0472">Membrane</keyword>
<dbReference type="SMART" id="SM00965">
    <property type="entry name" value="STN"/>
    <property type="match status" value="1"/>
</dbReference>
<evidence type="ECO:0000256" key="4">
    <source>
        <dbReference type="ARBA" id="ARBA00022496"/>
    </source>
</evidence>
<dbReference type="InterPro" id="IPR023996">
    <property type="entry name" value="TonB-dep_OMP_SusC/RagA"/>
</dbReference>
<dbReference type="Pfam" id="PF13715">
    <property type="entry name" value="CarbopepD_reg_2"/>
    <property type="match status" value="1"/>
</dbReference>
<reference evidence="13 14" key="1">
    <citation type="submission" date="2018-02" db="EMBL/GenBank/DDBJ databases">
        <authorList>
            <person name="Holder M.E."/>
            <person name="Ajami N.J."/>
            <person name="Petrosino J.F."/>
        </authorList>
    </citation>
    <scope>NUCLEOTIDE SEQUENCE [LARGE SCALE GENOMIC DNA]</scope>
    <source>
        <strain evidence="13 14">ATCC 33285</strain>
    </source>
</reference>
<comment type="subcellular location">
    <subcellularLocation>
        <location evidence="1 10">Cell outer membrane</location>
        <topology evidence="1 10">Multi-pass membrane protein</topology>
    </subcellularLocation>
</comment>
<keyword evidence="2 10" id="KW-0813">Transport</keyword>
<keyword evidence="14" id="KW-1185">Reference proteome</keyword>
<dbReference type="Gene3D" id="2.40.170.20">
    <property type="entry name" value="TonB-dependent receptor, beta-barrel domain"/>
    <property type="match status" value="1"/>
</dbReference>
<feature type="domain" description="Secretin/TonB short N-terminal" evidence="12">
    <location>
        <begin position="67"/>
        <end position="119"/>
    </location>
</feature>
<keyword evidence="9 10" id="KW-0998">Cell outer membrane</keyword>
<keyword evidence="7 11" id="KW-0798">TonB box</keyword>
<dbReference type="InterPro" id="IPR011662">
    <property type="entry name" value="Secretin/TonB_short_N"/>
</dbReference>
<dbReference type="NCBIfam" id="TIGR04056">
    <property type="entry name" value="OMP_RagA_SusC"/>
    <property type="match status" value="1"/>
</dbReference>
<dbReference type="SUPFAM" id="SSF49464">
    <property type="entry name" value="Carboxypeptidase regulatory domain-like"/>
    <property type="match status" value="1"/>
</dbReference>
<organism evidence="13 14">
    <name type="scientific">Bacteroides zoogleoformans</name>
    <dbReference type="NCBI Taxonomy" id="28119"/>
    <lineage>
        <taxon>Bacteria</taxon>
        <taxon>Pseudomonadati</taxon>
        <taxon>Bacteroidota</taxon>
        <taxon>Bacteroidia</taxon>
        <taxon>Bacteroidales</taxon>
        <taxon>Bacteroidaceae</taxon>
        <taxon>Bacteroides</taxon>
    </lineage>
</organism>
<dbReference type="NCBIfam" id="TIGR04057">
    <property type="entry name" value="SusC_RagA_signa"/>
    <property type="match status" value="1"/>
</dbReference>
<name>A0ABM6T640_9BACE</name>
<sequence>MKKKMTIGRINSCFISIYLLLGAFLATEGCLLPLHAAEHRDSENKQNVVTAQTVKQVLGYIEHNSNYVVLYSNNVLSELEKKVSVNTEGKAVKEILQELSSATNLEYKINDRQITVAKKSPVATHQPQQNTTIKVTGQVVDENGETIPGANVVVKGLTGTGAVTDLDGKFTLDVPQGSVLVISFIGYVTQEHAAKAGEKLTVKLIPDAQALEEVVVVGYGVQKKESLTGAMQTVNSSKLKDITTPSVENMLNGKAAGVYVAPGSGRPGASGAVVIRGKVTLNGGTAPLWVIDGVIVGSDAGQLNPNDIETMTILKDASSTAIYGSEGANGVIVVTTKSGKTDKMNINVSAKLGVSSLNNGNLEMMNGAELYDLYSSFSNAGDISFPRWNPDLRNSNFSWWDLATKTGFTQDYNVSLQGGNEKLNSFVSVGVYDETGAVKGYDYTRYNFRAKAAYKPFNWLTVKPSLSGARRDITDTQYSVGSMYSMFPWDSPYDEKGGLAPHRYSGWVNNTATNYLLDLSYGDKSSSRYLEFMGNFDFDIKLTDWLTLSSVNSYKYISYGSESYTDPRSSGGKSVQGRVTDYRWEAARRYTNQILRFNKNFDKHSIQALAAHEFKDYWSKTLDAKGTGLISGFEVLDVTSLAEKAKGGISEWAVDSYFFRGNYSYDNKYLVEASLRRDGASNFGDNAKWGNFFSISAGWNVNREEWFKWDFVNNLKLRASYGTVGNRPDSLYPQYDLYSVSSSYSYNGVPGALISQIGNKDLTWEETKTIGIGLDLSMWQDRFRFTFDWYSKDTDNILYAVPISGLTGVTRLYKNVGKMQNQGFEVSVGGDIIRTKDWLWSIDANLGHNRNKLKDLFQTRAADGTYSTARMIIGDNSGIAGSAQRVLEVGSPIDTYWMPEWAGVNPENGAPQWYDKNGEKTSKYADAAYRKCGTSNPEVFGGFSTALRWKDIDFNAVFGYSLGGHLYNYSRQEYDSDGAYTDRNQMKLKKGWSRWEKAGDIATHPVAAYNNSNNSNKMSSRYIEKNDFLKLRSVSIGYNLQLPQYYIQNMRVFFTAENLLTFTGYSGVDPELPPKDSDGSVIGTTGPSVYPSVRKFMFGVNLTF</sequence>
<dbReference type="InterPro" id="IPR008969">
    <property type="entry name" value="CarboxyPept-like_regulatory"/>
</dbReference>
<dbReference type="InterPro" id="IPR039426">
    <property type="entry name" value="TonB-dep_rcpt-like"/>
</dbReference>
<dbReference type="Pfam" id="PF07715">
    <property type="entry name" value="Plug"/>
    <property type="match status" value="1"/>
</dbReference>